<evidence type="ECO:0000313" key="6">
    <source>
        <dbReference type="Proteomes" id="UP001148018"/>
    </source>
</evidence>
<accession>A0A9Q0DZT5</accession>
<feature type="repeat" description="ANK" evidence="3">
    <location>
        <begin position="181"/>
        <end position="213"/>
    </location>
</feature>
<dbReference type="Pfam" id="PF12796">
    <property type="entry name" value="Ank_2"/>
    <property type="match status" value="1"/>
</dbReference>
<reference evidence="5" key="1">
    <citation type="submission" date="2022-07" db="EMBL/GenBank/DDBJ databases">
        <title>Chromosome-level genome of Muraenolepis orangiensis.</title>
        <authorList>
            <person name="Kim J."/>
        </authorList>
    </citation>
    <scope>NUCLEOTIDE SEQUENCE</scope>
    <source>
        <strain evidence="5">KU_S4_2022</strain>
        <tissue evidence="5">Muscle</tissue>
    </source>
</reference>
<dbReference type="PROSITE" id="PS50088">
    <property type="entry name" value="ANK_REPEAT"/>
    <property type="match status" value="1"/>
</dbReference>
<dbReference type="AlphaFoldDB" id="A0A9Q0DZT5"/>
<gene>
    <name evidence="5" type="ORF">NHX12_004820</name>
</gene>
<dbReference type="Gene3D" id="1.25.40.20">
    <property type="entry name" value="Ankyrin repeat-containing domain"/>
    <property type="match status" value="1"/>
</dbReference>
<proteinExistence type="predicted"/>
<comment type="caution">
    <text evidence="5">The sequence shown here is derived from an EMBL/GenBank/DDBJ whole genome shotgun (WGS) entry which is preliminary data.</text>
</comment>
<keyword evidence="2 3" id="KW-0040">ANK repeat</keyword>
<dbReference type="PANTHER" id="PTHR24173:SF1">
    <property type="entry name" value="ANKYRIN REPEAT DOMAIN-CONTAINING PROTEIN 33B"/>
    <property type="match status" value="1"/>
</dbReference>
<evidence type="ECO:0000313" key="5">
    <source>
        <dbReference type="EMBL" id="KAJ3595517.1"/>
    </source>
</evidence>
<dbReference type="SUPFAM" id="SSF48403">
    <property type="entry name" value="Ankyrin repeat"/>
    <property type="match status" value="1"/>
</dbReference>
<name>A0A9Q0DZT5_9TELE</name>
<dbReference type="InterPro" id="IPR002110">
    <property type="entry name" value="Ankyrin_rpt"/>
</dbReference>
<evidence type="ECO:0000256" key="2">
    <source>
        <dbReference type="ARBA" id="ARBA00023043"/>
    </source>
</evidence>
<dbReference type="InterPro" id="IPR036770">
    <property type="entry name" value="Ankyrin_rpt-contain_sf"/>
</dbReference>
<dbReference type="OrthoDB" id="10057496at2759"/>
<keyword evidence="6" id="KW-1185">Reference proteome</keyword>
<dbReference type="SMART" id="SM00248">
    <property type="entry name" value="ANK"/>
    <property type="match status" value="4"/>
</dbReference>
<keyword evidence="1" id="KW-0677">Repeat</keyword>
<dbReference type="EMBL" id="JANIIK010000111">
    <property type="protein sequence ID" value="KAJ3595517.1"/>
    <property type="molecule type" value="Genomic_DNA"/>
</dbReference>
<evidence type="ECO:0000256" key="1">
    <source>
        <dbReference type="ARBA" id="ARBA00022737"/>
    </source>
</evidence>
<feature type="region of interest" description="Disordered" evidence="4">
    <location>
        <begin position="84"/>
        <end position="113"/>
    </location>
</feature>
<organism evidence="5 6">
    <name type="scientific">Muraenolepis orangiensis</name>
    <name type="common">Patagonian moray cod</name>
    <dbReference type="NCBI Taxonomy" id="630683"/>
    <lineage>
        <taxon>Eukaryota</taxon>
        <taxon>Metazoa</taxon>
        <taxon>Chordata</taxon>
        <taxon>Craniata</taxon>
        <taxon>Vertebrata</taxon>
        <taxon>Euteleostomi</taxon>
        <taxon>Actinopterygii</taxon>
        <taxon>Neopterygii</taxon>
        <taxon>Teleostei</taxon>
        <taxon>Neoteleostei</taxon>
        <taxon>Acanthomorphata</taxon>
        <taxon>Zeiogadaria</taxon>
        <taxon>Gadariae</taxon>
        <taxon>Gadiformes</taxon>
        <taxon>Muraenolepidoidei</taxon>
        <taxon>Muraenolepididae</taxon>
        <taxon>Muraenolepis</taxon>
    </lineage>
</organism>
<sequence length="284" mass="31025">MVLITEDLGAGLQVTQNGRVGGSQLAVGTTPLLSFTDHSDYSDCSDCSDSEDSRNYWEDDDDDVYQEFEELDFEALPDHEDARSVLSDDSFYPPDEAPASGPERVPSPGSPEPVTLFRACSNNNPVIVKIMIRQGVSEEEVRETDKNRRTGLIVACYQGFVDVVMALAQCPHLDVNWQDNEGNTPLITAVQAGHLLISNYLLNYFPKLDIERRNCHGFTAMMKAAMQGRAECVRALMMAAETQGVGSLHGPLRDGVPHGEADGPALRRAVRQHVLHGMAHAGGV</sequence>
<evidence type="ECO:0000256" key="4">
    <source>
        <dbReference type="SAM" id="MobiDB-lite"/>
    </source>
</evidence>
<dbReference type="Proteomes" id="UP001148018">
    <property type="component" value="Unassembled WGS sequence"/>
</dbReference>
<protein>
    <submittedName>
        <fullName evidence="5">Uncharacterized protein</fullName>
    </submittedName>
</protein>
<evidence type="ECO:0000256" key="3">
    <source>
        <dbReference type="PROSITE-ProRule" id="PRU00023"/>
    </source>
</evidence>
<dbReference type="PANTHER" id="PTHR24173">
    <property type="entry name" value="ANKYRIN REPEAT CONTAINING"/>
    <property type="match status" value="1"/>
</dbReference>